<dbReference type="Pfam" id="PF00890">
    <property type="entry name" value="FAD_binding_2"/>
    <property type="match status" value="1"/>
</dbReference>
<name>A0A1I2H7W3_9BACT</name>
<evidence type="ECO:0000256" key="10">
    <source>
        <dbReference type="NCBIfam" id="TIGR00551"/>
    </source>
</evidence>
<dbReference type="InterPro" id="IPR036188">
    <property type="entry name" value="FAD/NAD-bd_sf"/>
</dbReference>
<dbReference type="InterPro" id="IPR015939">
    <property type="entry name" value="Fum_Rdtase/Succ_DH_flav-like_C"/>
</dbReference>
<evidence type="ECO:0000256" key="2">
    <source>
        <dbReference type="ARBA" id="ARBA00004950"/>
    </source>
</evidence>
<comment type="function">
    <text evidence="11">Catalyzes the oxidation of L-aspartate to iminoaspartate.</text>
</comment>
<dbReference type="NCBIfam" id="TIGR00551">
    <property type="entry name" value="nadB"/>
    <property type="match status" value="1"/>
</dbReference>
<dbReference type="SUPFAM" id="SSF51905">
    <property type="entry name" value="FAD/NAD(P)-binding domain"/>
    <property type="match status" value="1"/>
</dbReference>
<protein>
    <recommendedName>
        <fullName evidence="4 10">L-aspartate oxidase</fullName>
        <ecNumber evidence="4 10">1.4.3.16</ecNumber>
    </recommendedName>
</protein>
<keyword evidence="8 11" id="KW-0560">Oxidoreductase</keyword>
<evidence type="ECO:0000313" key="14">
    <source>
        <dbReference type="EMBL" id="SFF25668.1"/>
    </source>
</evidence>
<dbReference type="UniPathway" id="UPA00253">
    <property type="reaction ID" value="UER00326"/>
</dbReference>
<organism evidence="14 15">
    <name type="scientific">Nannocystis exedens</name>
    <dbReference type="NCBI Taxonomy" id="54"/>
    <lineage>
        <taxon>Bacteria</taxon>
        <taxon>Pseudomonadati</taxon>
        <taxon>Myxococcota</taxon>
        <taxon>Polyangia</taxon>
        <taxon>Nannocystales</taxon>
        <taxon>Nannocystaceae</taxon>
        <taxon>Nannocystis</taxon>
    </lineage>
</organism>
<dbReference type="GO" id="GO:0034628">
    <property type="term" value="P:'de novo' NAD+ biosynthetic process from L-aspartate"/>
    <property type="evidence" value="ECO:0007669"/>
    <property type="project" value="TreeGrafter"/>
</dbReference>
<evidence type="ECO:0000256" key="8">
    <source>
        <dbReference type="ARBA" id="ARBA00023002"/>
    </source>
</evidence>
<dbReference type="PRINTS" id="PR00368">
    <property type="entry name" value="FADPNR"/>
</dbReference>
<dbReference type="GO" id="GO:0008734">
    <property type="term" value="F:L-aspartate oxidase activity"/>
    <property type="evidence" value="ECO:0007669"/>
    <property type="project" value="UniProtKB-UniRule"/>
</dbReference>
<dbReference type="OrthoDB" id="9806724at2"/>
<dbReference type="InterPro" id="IPR027477">
    <property type="entry name" value="Succ_DH/fumarate_Rdtase_cat_sf"/>
</dbReference>
<dbReference type="SUPFAM" id="SSF56425">
    <property type="entry name" value="Succinate dehydrogenase/fumarate reductase flavoprotein, catalytic domain"/>
    <property type="match status" value="1"/>
</dbReference>
<dbReference type="InterPro" id="IPR037099">
    <property type="entry name" value="Fum_R/Succ_DH_flav-like_C_sf"/>
</dbReference>
<dbReference type="SUPFAM" id="SSF46977">
    <property type="entry name" value="Succinate dehydrogenase/fumarate reductase flavoprotein C-terminal domain"/>
    <property type="match status" value="1"/>
</dbReference>
<dbReference type="PANTHER" id="PTHR42716:SF2">
    <property type="entry name" value="L-ASPARTATE OXIDASE, CHLOROPLASTIC"/>
    <property type="match status" value="1"/>
</dbReference>
<keyword evidence="5 11" id="KW-0285">Flavoprotein</keyword>
<dbReference type="InterPro" id="IPR003953">
    <property type="entry name" value="FAD-dep_OxRdtase_2_FAD-bd"/>
</dbReference>
<comment type="similarity">
    <text evidence="3 11">Belongs to the FAD-dependent oxidoreductase 2 family. NadB subfamily.</text>
</comment>
<dbReference type="FunFam" id="1.20.58.100:FF:000002">
    <property type="entry name" value="L-aspartate oxidase"/>
    <property type="match status" value="1"/>
</dbReference>
<dbReference type="InterPro" id="IPR005288">
    <property type="entry name" value="NadB"/>
</dbReference>
<evidence type="ECO:0000259" key="12">
    <source>
        <dbReference type="Pfam" id="PF00890"/>
    </source>
</evidence>
<dbReference type="EC" id="1.4.3.16" evidence="4 10"/>
<dbReference type="Gene3D" id="3.90.700.10">
    <property type="entry name" value="Succinate dehydrogenase/fumarate reductase flavoprotein, catalytic domain"/>
    <property type="match status" value="1"/>
</dbReference>
<evidence type="ECO:0000256" key="6">
    <source>
        <dbReference type="ARBA" id="ARBA00022642"/>
    </source>
</evidence>
<dbReference type="RefSeq" id="WP_096333421.1">
    <property type="nucleotide sequence ID" value="NZ_FOMX01000039.1"/>
</dbReference>
<dbReference type="PANTHER" id="PTHR42716">
    <property type="entry name" value="L-ASPARTATE OXIDASE"/>
    <property type="match status" value="1"/>
</dbReference>
<evidence type="ECO:0000259" key="13">
    <source>
        <dbReference type="Pfam" id="PF02910"/>
    </source>
</evidence>
<dbReference type="Gene3D" id="1.20.58.100">
    <property type="entry name" value="Fumarate reductase/succinate dehydrogenase flavoprotein-like, C-terminal domain"/>
    <property type="match status" value="1"/>
</dbReference>
<keyword evidence="6 11" id="KW-0662">Pyridine nucleotide biosynthesis</keyword>
<dbReference type="FunFam" id="3.90.700.10:FF:000002">
    <property type="entry name" value="L-aspartate oxidase"/>
    <property type="match status" value="1"/>
</dbReference>
<reference evidence="15" key="1">
    <citation type="submission" date="2016-10" db="EMBL/GenBank/DDBJ databases">
        <authorList>
            <person name="Varghese N."/>
            <person name="Submissions S."/>
        </authorList>
    </citation>
    <scope>NUCLEOTIDE SEQUENCE [LARGE SCALE GENOMIC DNA]</scope>
    <source>
        <strain evidence="15">ATCC 25963</strain>
    </source>
</reference>
<dbReference type="GO" id="GO:0005737">
    <property type="term" value="C:cytoplasm"/>
    <property type="evidence" value="ECO:0007669"/>
    <property type="project" value="UniProtKB-SubCell"/>
</dbReference>
<dbReference type="NCBIfam" id="NF006567">
    <property type="entry name" value="PRK09077.1"/>
    <property type="match status" value="1"/>
</dbReference>
<dbReference type="Proteomes" id="UP000199400">
    <property type="component" value="Unassembled WGS sequence"/>
</dbReference>
<evidence type="ECO:0000256" key="4">
    <source>
        <dbReference type="ARBA" id="ARBA00012173"/>
    </source>
</evidence>
<comment type="pathway">
    <text evidence="2 11">Cofactor biosynthesis; NAD(+) biosynthesis; iminoaspartate from L-aspartate (oxidase route): step 1/1.</text>
</comment>
<dbReference type="AlphaFoldDB" id="A0A1I2H7W3"/>
<keyword evidence="15" id="KW-1185">Reference proteome</keyword>
<evidence type="ECO:0000256" key="7">
    <source>
        <dbReference type="ARBA" id="ARBA00022827"/>
    </source>
</evidence>
<feature type="domain" description="Fumarate reductase/succinate dehydrogenase flavoprotein-like C-terminal" evidence="13">
    <location>
        <begin position="438"/>
        <end position="522"/>
    </location>
</feature>
<sequence length="537" mass="59100">MTAGTPIHHARYLVLGSGLAGLYFALEVADRGPVVILTKHRAESSNTRWAQGGISAVFAGDDSLEEHIEDTLTVGAGLCNRDMVTYAVQRGPTLVRRLAERYGVRFDRVGGDEHAPFELGREGGHSRRRVVHHRDTTGYEIERALLAAAHAHPNITIHEHHTVIDLLSWTKVDGSRGCFGVYALNNAADRVEAFVAPITVLATGGAGRVYRYTTNPAVATADGVAVAYRIGASVANLEFMQFHPTCLHHPDANTFLISEALRGEGGILRRADGSDLMAERHPMGSLAPRDVVAREIDAELKRSGERCVFLDMTHLDPDYVVSRFPAIHARCMSVGIDMRKDPIPVVPAAHYMCGGVVVDRHGRTDIPGLMAIGEVAMSGLHGACRLASNSLLEAVVLADGAAQACDDFGRGPPDQLSPWNEGAARESDEAVMVSANWEEVRAAMWNFVGIVRSDKRLERGRRRLDLIREEILEYYWKFRVTRDVLELRNISLVGSLIIECARQRKESRGLHYTIDYPVTRDEYAHDIILDKRSGPKA</sequence>
<comment type="cofactor">
    <cofactor evidence="1 11">
        <name>FAD</name>
        <dbReference type="ChEBI" id="CHEBI:57692"/>
    </cofactor>
</comment>
<comment type="subcellular location">
    <subcellularLocation>
        <location evidence="11">Cytoplasm</location>
    </subcellularLocation>
</comment>
<gene>
    <name evidence="14" type="ORF">SAMN02745121_07769</name>
</gene>
<feature type="domain" description="FAD-dependent oxidoreductase 2 FAD-binding" evidence="12">
    <location>
        <begin position="13"/>
        <end position="391"/>
    </location>
</feature>
<keyword evidence="7 11" id="KW-0274">FAD</keyword>
<dbReference type="Gene3D" id="3.50.50.60">
    <property type="entry name" value="FAD/NAD(P)-binding domain"/>
    <property type="match status" value="1"/>
</dbReference>
<evidence type="ECO:0000256" key="11">
    <source>
        <dbReference type="RuleBase" id="RU362049"/>
    </source>
</evidence>
<dbReference type="Pfam" id="PF02910">
    <property type="entry name" value="Succ_DH_flav_C"/>
    <property type="match status" value="1"/>
</dbReference>
<evidence type="ECO:0000256" key="1">
    <source>
        <dbReference type="ARBA" id="ARBA00001974"/>
    </source>
</evidence>
<dbReference type="STRING" id="54.SAMN02745121_07769"/>
<comment type="catalytic activity">
    <reaction evidence="9">
        <text>L-aspartate + O2 = iminosuccinate + H2O2</text>
        <dbReference type="Rhea" id="RHEA:25876"/>
        <dbReference type="ChEBI" id="CHEBI:15379"/>
        <dbReference type="ChEBI" id="CHEBI:16240"/>
        <dbReference type="ChEBI" id="CHEBI:29991"/>
        <dbReference type="ChEBI" id="CHEBI:77875"/>
        <dbReference type="EC" id="1.4.3.16"/>
    </reaction>
    <physiologicalReaction direction="left-to-right" evidence="9">
        <dbReference type="Rhea" id="RHEA:25877"/>
    </physiologicalReaction>
</comment>
<evidence type="ECO:0000256" key="3">
    <source>
        <dbReference type="ARBA" id="ARBA00008562"/>
    </source>
</evidence>
<proteinExistence type="inferred from homology"/>
<dbReference type="EMBL" id="FOMX01000039">
    <property type="protein sequence ID" value="SFF25668.1"/>
    <property type="molecule type" value="Genomic_DNA"/>
</dbReference>
<evidence type="ECO:0000256" key="5">
    <source>
        <dbReference type="ARBA" id="ARBA00022630"/>
    </source>
</evidence>
<accession>A0A1I2H7W3</accession>
<evidence type="ECO:0000256" key="9">
    <source>
        <dbReference type="ARBA" id="ARBA00048305"/>
    </source>
</evidence>
<evidence type="ECO:0000313" key="15">
    <source>
        <dbReference type="Proteomes" id="UP000199400"/>
    </source>
</evidence>